<keyword evidence="1" id="KW-0812">Transmembrane</keyword>
<dbReference type="Proteomes" id="UP000734854">
    <property type="component" value="Unassembled WGS sequence"/>
</dbReference>
<organism evidence="2 3">
    <name type="scientific">Zingiber officinale</name>
    <name type="common">Ginger</name>
    <name type="synonym">Amomum zingiber</name>
    <dbReference type="NCBI Taxonomy" id="94328"/>
    <lineage>
        <taxon>Eukaryota</taxon>
        <taxon>Viridiplantae</taxon>
        <taxon>Streptophyta</taxon>
        <taxon>Embryophyta</taxon>
        <taxon>Tracheophyta</taxon>
        <taxon>Spermatophyta</taxon>
        <taxon>Magnoliopsida</taxon>
        <taxon>Liliopsida</taxon>
        <taxon>Zingiberales</taxon>
        <taxon>Zingiberaceae</taxon>
        <taxon>Zingiber</taxon>
    </lineage>
</organism>
<proteinExistence type="predicted"/>
<evidence type="ECO:0000313" key="2">
    <source>
        <dbReference type="EMBL" id="KAG6513984.1"/>
    </source>
</evidence>
<keyword evidence="1" id="KW-1133">Transmembrane helix</keyword>
<keyword evidence="3" id="KW-1185">Reference proteome</keyword>
<evidence type="ECO:0008006" key="4">
    <source>
        <dbReference type="Google" id="ProtNLM"/>
    </source>
</evidence>
<gene>
    <name evidence="2" type="ORF">ZIOFF_024321</name>
</gene>
<keyword evidence="1" id="KW-0472">Membrane</keyword>
<evidence type="ECO:0000256" key="1">
    <source>
        <dbReference type="SAM" id="Phobius"/>
    </source>
</evidence>
<protein>
    <recommendedName>
        <fullName evidence="4">Transmembrane protein</fullName>
    </recommendedName>
</protein>
<reference evidence="2 3" key="1">
    <citation type="submission" date="2020-08" db="EMBL/GenBank/DDBJ databases">
        <title>Plant Genome Project.</title>
        <authorList>
            <person name="Zhang R.-G."/>
        </authorList>
    </citation>
    <scope>NUCLEOTIDE SEQUENCE [LARGE SCALE GENOMIC DNA]</scope>
    <source>
        <tissue evidence="2">Rhizome</tissue>
    </source>
</reference>
<evidence type="ECO:0000313" key="3">
    <source>
        <dbReference type="Proteomes" id="UP000734854"/>
    </source>
</evidence>
<dbReference type="AlphaFoldDB" id="A0A8J5H865"/>
<dbReference type="EMBL" id="JACMSC010000007">
    <property type="protein sequence ID" value="KAG6513984.1"/>
    <property type="molecule type" value="Genomic_DNA"/>
</dbReference>
<sequence length="134" mass="14699">MGKSEEVLKAANIDEEAKGANSHIVPLTWVGFSFVIGFVKAVRKFTSPRAQRKRLGKIVNDDRKEKELKKTATKKSDDEVEEEARSLVGVADEARSRRRLGAGSGRKVSVEIDVCGVSAEMRFCGVSTDMSLRG</sequence>
<comment type="caution">
    <text evidence="2">The sequence shown here is derived from an EMBL/GenBank/DDBJ whole genome shotgun (WGS) entry which is preliminary data.</text>
</comment>
<name>A0A8J5H865_ZINOF</name>
<feature type="transmembrane region" description="Helical" evidence="1">
    <location>
        <begin position="24"/>
        <end position="42"/>
    </location>
</feature>
<accession>A0A8J5H865</accession>